<dbReference type="KEGG" id="hir:HETIRDRAFT_410032"/>
<dbReference type="RefSeq" id="XP_009547418.1">
    <property type="nucleotide sequence ID" value="XM_009549123.1"/>
</dbReference>
<evidence type="ECO:0000313" key="2">
    <source>
        <dbReference type="Proteomes" id="UP000030671"/>
    </source>
</evidence>
<accession>W4K4G4</accession>
<reference evidence="1 2" key="1">
    <citation type="journal article" date="2012" name="New Phytol.">
        <title>Insight into trade-off between wood decay and parasitism from the genome of a fungal forest pathogen.</title>
        <authorList>
            <person name="Olson A."/>
            <person name="Aerts A."/>
            <person name="Asiegbu F."/>
            <person name="Belbahri L."/>
            <person name="Bouzid O."/>
            <person name="Broberg A."/>
            <person name="Canback B."/>
            <person name="Coutinho P.M."/>
            <person name="Cullen D."/>
            <person name="Dalman K."/>
            <person name="Deflorio G."/>
            <person name="van Diepen L.T."/>
            <person name="Dunand C."/>
            <person name="Duplessis S."/>
            <person name="Durling M."/>
            <person name="Gonthier P."/>
            <person name="Grimwood J."/>
            <person name="Fossdal C.G."/>
            <person name="Hansson D."/>
            <person name="Henrissat B."/>
            <person name="Hietala A."/>
            <person name="Himmelstrand K."/>
            <person name="Hoffmeister D."/>
            <person name="Hogberg N."/>
            <person name="James T.Y."/>
            <person name="Karlsson M."/>
            <person name="Kohler A."/>
            <person name="Kues U."/>
            <person name="Lee Y.H."/>
            <person name="Lin Y.C."/>
            <person name="Lind M."/>
            <person name="Lindquist E."/>
            <person name="Lombard V."/>
            <person name="Lucas S."/>
            <person name="Lunden K."/>
            <person name="Morin E."/>
            <person name="Murat C."/>
            <person name="Park J."/>
            <person name="Raffaello T."/>
            <person name="Rouze P."/>
            <person name="Salamov A."/>
            <person name="Schmutz J."/>
            <person name="Solheim H."/>
            <person name="Stahlberg J."/>
            <person name="Velez H."/>
            <person name="de Vries R.P."/>
            <person name="Wiebenga A."/>
            <person name="Woodward S."/>
            <person name="Yakovlev I."/>
            <person name="Garbelotto M."/>
            <person name="Martin F."/>
            <person name="Grigoriev I.V."/>
            <person name="Stenlid J."/>
        </authorList>
    </citation>
    <scope>NUCLEOTIDE SEQUENCE [LARGE SCALE GENOMIC DNA]</scope>
    <source>
        <strain evidence="1 2">TC 32-1</strain>
    </source>
</reference>
<dbReference type="InParanoid" id="W4K4G4"/>
<name>W4K4G4_HETIT</name>
<gene>
    <name evidence="1" type="ORF">HETIRDRAFT_410032</name>
</gene>
<dbReference type="GeneID" id="20672827"/>
<sequence>MRLPQLAGRAAVTCTEPPLPQPIGCRDHVRVLLDQSESAPMPTAQRAAQKLLLQKVSLPVVVVVVAFCREATR</sequence>
<dbReference type="Proteomes" id="UP000030671">
    <property type="component" value="Unassembled WGS sequence"/>
</dbReference>
<keyword evidence="2" id="KW-1185">Reference proteome</keyword>
<dbReference type="EMBL" id="KI925459">
    <property type="protein sequence ID" value="ETW80702.1"/>
    <property type="molecule type" value="Genomic_DNA"/>
</dbReference>
<evidence type="ECO:0000313" key="1">
    <source>
        <dbReference type="EMBL" id="ETW80702.1"/>
    </source>
</evidence>
<proteinExistence type="predicted"/>
<organism evidence="1 2">
    <name type="scientific">Heterobasidion irregulare (strain TC 32-1)</name>
    <dbReference type="NCBI Taxonomy" id="747525"/>
    <lineage>
        <taxon>Eukaryota</taxon>
        <taxon>Fungi</taxon>
        <taxon>Dikarya</taxon>
        <taxon>Basidiomycota</taxon>
        <taxon>Agaricomycotina</taxon>
        <taxon>Agaricomycetes</taxon>
        <taxon>Russulales</taxon>
        <taxon>Bondarzewiaceae</taxon>
        <taxon>Heterobasidion</taxon>
        <taxon>Heterobasidion annosum species complex</taxon>
    </lineage>
</organism>
<dbReference type="HOGENOM" id="CLU_2705097_0_0_1"/>
<dbReference type="AlphaFoldDB" id="W4K4G4"/>
<protein>
    <submittedName>
        <fullName evidence="1">Uncharacterized protein</fullName>
    </submittedName>
</protein>